<keyword evidence="2 4" id="KW-0808">Transferase</keyword>
<sequence>MYYFLNDNMQFSKSGIEHAEIKRLHLFQKNHVPAKIVTRMFTMDLTEVLEQAGINRTNFVNLFEYFCGSTGGDRHSFSMNDISLPANTTQTRKDNQVQVFAQGKMLMIIYLRENSNEIHNIQYFDVNGRTLKMSWWDIRGFKCLEQLFDWGGKIVAEQYFGPDGQVHVEKCHLLNRAGKEHLTWRVLNYRGQNWVFNGMNALTRFFYDELNDTGEKNVYICDRTVECDWALFNMKTPAFKVLHLHNDHVADPSDMIHSPLNNNYQNALMNWDQWDAVISATPEQSQDVEDRFGTAIPAFTIPVGYVTDEELAMTQQPFDRREVGRVVHVARLAPEKQQDHSIKAFAKVHEAFPAARLELWGYANGDIDKSLHQLVSTLHLEDVVQFKGYTHDINAVYEGAQIGLLPSRAEGFSLMLLEAQSHGLPMIANDVKYGPSDIIQDGVSGVLTTNGNVDELAAAIIDLLGHQEKLAEFSEAAYRNVHRYSEEAVFEKWQTLLTYFDELSSRKEVAL</sequence>
<dbReference type="PATRIC" id="fig|1423803.3.peg.1642"/>
<dbReference type="EMBL" id="AYZH01000004">
    <property type="protein sequence ID" value="KRN02875.1"/>
    <property type="molecule type" value="Genomic_DNA"/>
</dbReference>
<organism evidence="4 5">
    <name type="scientific">Levilactobacillus senmaizukei DSM 21775 = NBRC 103853</name>
    <dbReference type="NCBI Taxonomy" id="1423803"/>
    <lineage>
        <taxon>Bacteria</taxon>
        <taxon>Bacillati</taxon>
        <taxon>Bacillota</taxon>
        <taxon>Bacilli</taxon>
        <taxon>Lactobacillales</taxon>
        <taxon>Lactobacillaceae</taxon>
        <taxon>Levilactobacillus</taxon>
    </lineage>
</organism>
<dbReference type="SUPFAM" id="SSF53756">
    <property type="entry name" value="UDP-Glycosyltransferase/glycogen phosphorylase"/>
    <property type="match status" value="1"/>
</dbReference>
<dbReference type="Proteomes" id="UP000051589">
    <property type="component" value="Unassembled WGS sequence"/>
</dbReference>
<dbReference type="CDD" id="cd04949">
    <property type="entry name" value="GT4_GtfA-like"/>
    <property type="match status" value="1"/>
</dbReference>
<proteinExistence type="predicted"/>
<name>A0A0R2DIG7_9LACO</name>
<evidence type="ECO:0000256" key="2">
    <source>
        <dbReference type="ARBA" id="ARBA00022679"/>
    </source>
</evidence>
<dbReference type="STRING" id="1423803.FD13_GL001597"/>
<keyword evidence="5" id="KW-1185">Reference proteome</keyword>
<evidence type="ECO:0000313" key="4">
    <source>
        <dbReference type="EMBL" id="KRN02875.1"/>
    </source>
</evidence>
<feature type="domain" description="Glycosyl transferase family 1" evidence="3">
    <location>
        <begin position="326"/>
        <end position="479"/>
    </location>
</feature>
<dbReference type="PANTHER" id="PTHR12526:SF629">
    <property type="entry name" value="TEICHURONIC ACID BIOSYNTHESIS GLYCOSYLTRANSFERASE TUAH-RELATED"/>
    <property type="match status" value="1"/>
</dbReference>
<dbReference type="GO" id="GO:0016757">
    <property type="term" value="F:glycosyltransferase activity"/>
    <property type="evidence" value="ECO:0007669"/>
    <property type="project" value="UniProtKB-KW"/>
</dbReference>
<evidence type="ECO:0000259" key="3">
    <source>
        <dbReference type="Pfam" id="PF00534"/>
    </source>
</evidence>
<keyword evidence="1" id="KW-0328">Glycosyltransferase</keyword>
<dbReference type="InterPro" id="IPR001296">
    <property type="entry name" value="Glyco_trans_1"/>
</dbReference>
<dbReference type="RefSeq" id="WP_061775859.1">
    <property type="nucleotide sequence ID" value="NZ_AYZH01000004.1"/>
</dbReference>
<dbReference type="OrthoDB" id="570545at2"/>
<gene>
    <name evidence="4" type="ORF">FD13_GL001597</name>
</gene>
<dbReference type="Gene3D" id="3.40.50.2000">
    <property type="entry name" value="Glycogen Phosphorylase B"/>
    <property type="match status" value="3"/>
</dbReference>
<reference evidence="4 5" key="1">
    <citation type="journal article" date="2015" name="Genome Announc.">
        <title>Expanding the biotechnology potential of lactobacilli through comparative genomics of 213 strains and associated genera.</title>
        <authorList>
            <person name="Sun Z."/>
            <person name="Harris H.M."/>
            <person name="McCann A."/>
            <person name="Guo C."/>
            <person name="Argimon S."/>
            <person name="Zhang W."/>
            <person name="Yang X."/>
            <person name="Jeffery I.B."/>
            <person name="Cooney J.C."/>
            <person name="Kagawa T.F."/>
            <person name="Liu W."/>
            <person name="Song Y."/>
            <person name="Salvetti E."/>
            <person name="Wrobel A."/>
            <person name="Rasinkangas P."/>
            <person name="Parkhill J."/>
            <person name="Rea M.C."/>
            <person name="O'Sullivan O."/>
            <person name="Ritari J."/>
            <person name="Douillard F.P."/>
            <person name="Paul Ross R."/>
            <person name="Yang R."/>
            <person name="Briner A.E."/>
            <person name="Felis G.E."/>
            <person name="de Vos W.M."/>
            <person name="Barrangou R."/>
            <person name="Klaenhammer T.R."/>
            <person name="Caufield P.W."/>
            <person name="Cui Y."/>
            <person name="Zhang H."/>
            <person name="O'Toole P.W."/>
        </authorList>
    </citation>
    <scope>NUCLEOTIDE SEQUENCE [LARGE SCALE GENOMIC DNA]</scope>
    <source>
        <strain evidence="4 5">DSM 21775</strain>
    </source>
</reference>
<dbReference type="AlphaFoldDB" id="A0A0R2DIG7"/>
<accession>A0A0R2DIG7</accession>
<protein>
    <submittedName>
        <fullName evidence="4">Glycosyltransferase</fullName>
    </submittedName>
</protein>
<comment type="caution">
    <text evidence="4">The sequence shown here is derived from an EMBL/GenBank/DDBJ whole genome shotgun (WGS) entry which is preliminary data.</text>
</comment>
<dbReference type="Pfam" id="PF00534">
    <property type="entry name" value="Glycos_transf_1"/>
    <property type="match status" value="1"/>
</dbReference>
<evidence type="ECO:0000256" key="1">
    <source>
        <dbReference type="ARBA" id="ARBA00022676"/>
    </source>
</evidence>
<evidence type="ECO:0000313" key="5">
    <source>
        <dbReference type="Proteomes" id="UP000051589"/>
    </source>
</evidence>
<dbReference type="PANTHER" id="PTHR12526">
    <property type="entry name" value="GLYCOSYLTRANSFERASE"/>
    <property type="match status" value="1"/>
</dbReference>